<sequence length="722" mass="83594">MAISSISSLSSNPNDSPNVDPPSPSSGPPPIPYPHPLESSAITALSYHDQCLRRFSVEIRNKPDWTTKIKDRRLMTKWIREAALQDNKSFSDDDYLVPVWDTGSIKYVTEELEAIGRYVEYLREEGFGFEPDMDCVWRGDGIVEEGVRRELVDAVATLENVPEDQKDWHPGSQRQVLDLVHPSLWPIIYGRTISGTDGKPIQCPKEATVPAEIDYDEEEEEDDYYDDDDDDEEEEEDEDEDEDEDAERPPKVERPRSPGYYQRKERKEQRLLKAQRLNGWSKKFCWLPSLFQVSRDGKSTKIKSYINNLSTPSQKELFYPIIEKIFTKFVPMFNHLLAELASDRHKVYRTWDPTEFCYEGKEYHVITIPTSTFKRKWEEFLGQYERGETLSKGFMHHRNRKQGYSSWRAQRNEDSDWGDNNDEEDDDDGENDEGFAHYGGSKSGNDRVKLDGKDNTNNHKGGKKEKKTSPYDYYEKAEIWDVGTVAHDSRWSQPRITSQIKLEGKAAKVIVKLANIVLTPENPRYYGGSWHVEAMKNERIIATGIYYYAQENITDSTLSFRRTARVDRDSEWNDSYWGKLHDMGHNYGIQNLGKIQTKENRAIVFPNVYQHCVSGFDLVDPTKPGYRKILVFFLCDPNHDVPTTETIMPQQPEQRIDLEKSLREGPLGKLPEEIFQGIVGELPPLISLEEAQTYRLQLMGERSSFTNDSSKVQGRYYNLCEH</sequence>
<dbReference type="AlphaFoldDB" id="A0AAN8RSZ5"/>
<dbReference type="EMBL" id="JAVHJM010000007">
    <property type="protein sequence ID" value="KAK6510820.1"/>
    <property type="molecule type" value="Genomic_DNA"/>
</dbReference>
<dbReference type="PANTHER" id="PTHR33119:SF1">
    <property type="entry name" value="FE2OG DIOXYGENASE DOMAIN-CONTAINING PROTEIN"/>
    <property type="match status" value="1"/>
</dbReference>
<dbReference type="InterPro" id="IPR049207">
    <property type="entry name" value="DUF4246_N"/>
</dbReference>
<reference evidence="4 5" key="1">
    <citation type="submission" date="2019-10" db="EMBL/GenBank/DDBJ databases">
        <authorList>
            <person name="Palmer J.M."/>
        </authorList>
    </citation>
    <scope>NUCLEOTIDE SEQUENCE [LARGE SCALE GENOMIC DNA]</scope>
    <source>
        <strain evidence="4 5">TWF506</strain>
    </source>
</reference>
<feature type="region of interest" description="Disordered" evidence="1">
    <location>
        <begin position="1"/>
        <end position="35"/>
    </location>
</feature>
<feature type="region of interest" description="Disordered" evidence="1">
    <location>
        <begin position="401"/>
        <end position="468"/>
    </location>
</feature>
<dbReference type="Pfam" id="PF14033">
    <property type="entry name" value="DUF4246"/>
    <property type="match status" value="1"/>
</dbReference>
<evidence type="ECO:0000259" key="2">
    <source>
        <dbReference type="Pfam" id="PF14033"/>
    </source>
</evidence>
<comment type="caution">
    <text evidence="4">The sequence shown here is derived from an EMBL/GenBank/DDBJ whole genome shotgun (WGS) entry which is preliminary data.</text>
</comment>
<feature type="compositionally biased region" description="Pro residues" evidence="1">
    <location>
        <begin position="19"/>
        <end position="35"/>
    </location>
</feature>
<proteinExistence type="predicted"/>
<organism evidence="4 5">
    <name type="scientific">Arthrobotrys conoides</name>
    <dbReference type="NCBI Taxonomy" id="74498"/>
    <lineage>
        <taxon>Eukaryota</taxon>
        <taxon>Fungi</taxon>
        <taxon>Dikarya</taxon>
        <taxon>Ascomycota</taxon>
        <taxon>Pezizomycotina</taxon>
        <taxon>Orbiliomycetes</taxon>
        <taxon>Orbiliales</taxon>
        <taxon>Orbiliaceae</taxon>
        <taxon>Arthrobotrys</taxon>
    </lineage>
</organism>
<feature type="compositionally biased region" description="Acidic residues" evidence="1">
    <location>
        <begin position="415"/>
        <end position="433"/>
    </location>
</feature>
<feature type="compositionally biased region" description="Low complexity" evidence="1">
    <location>
        <begin position="1"/>
        <end position="18"/>
    </location>
</feature>
<accession>A0AAN8RSZ5</accession>
<feature type="compositionally biased region" description="Acidic residues" evidence="1">
    <location>
        <begin position="213"/>
        <end position="246"/>
    </location>
</feature>
<dbReference type="PANTHER" id="PTHR33119">
    <property type="entry name" value="IFI3P"/>
    <property type="match status" value="1"/>
</dbReference>
<feature type="domain" description="DUF4246" evidence="3">
    <location>
        <begin position="28"/>
        <end position="81"/>
    </location>
</feature>
<evidence type="ECO:0000313" key="5">
    <source>
        <dbReference type="Proteomes" id="UP001307849"/>
    </source>
</evidence>
<feature type="compositionally biased region" description="Basic and acidic residues" evidence="1">
    <location>
        <begin position="247"/>
        <end position="267"/>
    </location>
</feature>
<protein>
    <submittedName>
        <fullName evidence="4">Uncharacterized protein</fullName>
    </submittedName>
</protein>
<evidence type="ECO:0000259" key="3">
    <source>
        <dbReference type="Pfam" id="PF21666"/>
    </source>
</evidence>
<evidence type="ECO:0000313" key="4">
    <source>
        <dbReference type="EMBL" id="KAK6510820.1"/>
    </source>
</evidence>
<feature type="compositionally biased region" description="Basic and acidic residues" evidence="1">
    <location>
        <begin position="444"/>
        <end position="457"/>
    </location>
</feature>
<dbReference type="InterPro" id="IPR049192">
    <property type="entry name" value="DUF4246_C"/>
</dbReference>
<name>A0AAN8RSZ5_9PEZI</name>
<dbReference type="Pfam" id="PF21666">
    <property type="entry name" value="DUF4246_N"/>
    <property type="match status" value="1"/>
</dbReference>
<gene>
    <name evidence="4" type="ORF">TWF506_009915</name>
</gene>
<dbReference type="Proteomes" id="UP001307849">
    <property type="component" value="Unassembled WGS sequence"/>
</dbReference>
<dbReference type="InterPro" id="IPR025340">
    <property type="entry name" value="DUF4246"/>
</dbReference>
<feature type="domain" description="DUF4246" evidence="2">
    <location>
        <begin position="105"/>
        <end position="653"/>
    </location>
</feature>
<keyword evidence="5" id="KW-1185">Reference proteome</keyword>
<evidence type="ECO:0000256" key="1">
    <source>
        <dbReference type="SAM" id="MobiDB-lite"/>
    </source>
</evidence>
<feature type="region of interest" description="Disordered" evidence="1">
    <location>
        <begin position="196"/>
        <end position="267"/>
    </location>
</feature>